<keyword evidence="2" id="KW-1185">Reference proteome</keyword>
<reference evidence="1 2" key="1">
    <citation type="submission" date="2018-11" db="EMBL/GenBank/DDBJ databases">
        <title>Genomic Encyclopedia of Type Strains, Phase IV (KMG-IV): sequencing the most valuable type-strain genomes for metagenomic binning, comparative biology and taxonomic classification.</title>
        <authorList>
            <person name="Goeker M."/>
        </authorList>
    </citation>
    <scope>NUCLEOTIDE SEQUENCE [LARGE SCALE GENOMIC DNA]</scope>
    <source>
        <strain evidence="1 2">DSM 100316</strain>
    </source>
</reference>
<dbReference type="Proteomes" id="UP000275394">
    <property type="component" value="Unassembled WGS sequence"/>
</dbReference>
<gene>
    <name evidence="1" type="ORF">EDC56_1273</name>
</gene>
<proteinExistence type="predicted"/>
<name>A0A3N2E0S1_9GAMM</name>
<sequence length="141" mass="16318">MTDDYRISVTKYGTIRYKVGDHRVLFKVSEYPCERKRMAAARRYKLEYEAANNIPTRETYGKGKPKPSCGRKRVTPPWAIAGVILDKYRGCWCVTLLGGGRKRFKIEGYTYSKRAYRAVFDNQYCEAYLMARAAREASEST</sequence>
<organism evidence="1 2">
    <name type="scientific">Sinobacterium caligoides</name>
    <dbReference type="NCBI Taxonomy" id="933926"/>
    <lineage>
        <taxon>Bacteria</taxon>
        <taxon>Pseudomonadati</taxon>
        <taxon>Pseudomonadota</taxon>
        <taxon>Gammaproteobacteria</taxon>
        <taxon>Cellvibrionales</taxon>
        <taxon>Spongiibacteraceae</taxon>
        <taxon>Sinobacterium</taxon>
    </lineage>
</organism>
<protein>
    <submittedName>
        <fullName evidence="1">Uncharacterized protein</fullName>
    </submittedName>
</protein>
<accession>A0A3N2E0S1</accession>
<dbReference type="AlphaFoldDB" id="A0A3N2E0S1"/>
<comment type="caution">
    <text evidence="1">The sequence shown here is derived from an EMBL/GenBank/DDBJ whole genome shotgun (WGS) entry which is preliminary data.</text>
</comment>
<dbReference type="EMBL" id="RKHR01000003">
    <property type="protein sequence ID" value="ROS05723.1"/>
    <property type="molecule type" value="Genomic_DNA"/>
</dbReference>
<evidence type="ECO:0000313" key="2">
    <source>
        <dbReference type="Proteomes" id="UP000275394"/>
    </source>
</evidence>
<evidence type="ECO:0000313" key="1">
    <source>
        <dbReference type="EMBL" id="ROS05723.1"/>
    </source>
</evidence>
<dbReference type="RefSeq" id="WP_123711618.1">
    <property type="nucleotide sequence ID" value="NZ_RKHR01000003.1"/>
</dbReference>